<dbReference type="EMBL" id="CM042882">
    <property type="protein sequence ID" value="KAI4379163.1"/>
    <property type="molecule type" value="Genomic_DNA"/>
</dbReference>
<proteinExistence type="predicted"/>
<reference evidence="2" key="1">
    <citation type="journal article" date="2023" name="Front. Plant Sci.">
        <title>Chromosomal-level genome assembly of Melastoma candidum provides insights into trichome evolution.</title>
        <authorList>
            <person name="Zhong Y."/>
            <person name="Wu W."/>
            <person name="Sun C."/>
            <person name="Zou P."/>
            <person name="Liu Y."/>
            <person name="Dai S."/>
            <person name="Zhou R."/>
        </authorList>
    </citation>
    <scope>NUCLEOTIDE SEQUENCE [LARGE SCALE GENOMIC DNA]</scope>
</reference>
<keyword evidence="2" id="KW-1185">Reference proteome</keyword>
<organism evidence="1 2">
    <name type="scientific">Melastoma candidum</name>
    <dbReference type="NCBI Taxonomy" id="119954"/>
    <lineage>
        <taxon>Eukaryota</taxon>
        <taxon>Viridiplantae</taxon>
        <taxon>Streptophyta</taxon>
        <taxon>Embryophyta</taxon>
        <taxon>Tracheophyta</taxon>
        <taxon>Spermatophyta</taxon>
        <taxon>Magnoliopsida</taxon>
        <taxon>eudicotyledons</taxon>
        <taxon>Gunneridae</taxon>
        <taxon>Pentapetalae</taxon>
        <taxon>rosids</taxon>
        <taxon>malvids</taxon>
        <taxon>Myrtales</taxon>
        <taxon>Melastomataceae</taxon>
        <taxon>Melastomatoideae</taxon>
        <taxon>Melastomateae</taxon>
        <taxon>Melastoma</taxon>
    </lineage>
</organism>
<name>A0ACB9RL11_9MYRT</name>
<sequence length="226" mass="25115">MAAAHLPSLQFASDPSTVSASRCGIGDGGHIQAVVSVKNTVRPNSSGIGFYKLTQLEGNSWLWDIGGFVFLVDLILVGDLDFVIPWLYDGSKKFTNMMDLPMVGFLLIMQSLDDHCHLKILKLLSVGHIQAVLTINPNTKPLLDPLFRYVRYLVSAPRQLTLYYEPHCIFNKDLEGKERADIVITPLIEQLLPSFNLVSGSLQELWSREIPGAQVLRVTPAMPLEI</sequence>
<evidence type="ECO:0000313" key="2">
    <source>
        <dbReference type="Proteomes" id="UP001057402"/>
    </source>
</evidence>
<accession>A0ACB9RL11</accession>
<dbReference type="Proteomes" id="UP001057402">
    <property type="component" value="Chromosome 3"/>
</dbReference>
<gene>
    <name evidence="1" type="ORF">MLD38_005494</name>
</gene>
<protein>
    <submittedName>
        <fullName evidence="1">Uncharacterized protein</fullName>
    </submittedName>
</protein>
<comment type="caution">
    <text evidence="1">The sequence shown here is derived from an EMBL/GenBank/DDBJ whole genome shotgun (WGS) entry which is preliminary data.</text>
</comment>
<evidence type="ECO:0000313" key="1">
    <source>
        <dbReference type="EMBL" id="KAI4379163.1"/>
    </source>
</evidence>